<dbReference type="AlphaFoldDB" id="A0A4Y8APT4"/>
<organism evidence="1 2">
    <name type="scientific">Gramella jeungdoensis</name>
    <dbReference type="NCBI Taxonomy" id="708091"/>
    <lineage>
        <taxon>Bacteria</taxon>
        <taxon>Pseudomonadati</taxon>
        <taxon>Bacteroidota</taxon>
        <taxon>Flavobacteriia</taxon>
        <taxon>Flavobacteriales</taxon>
        <taxon>Flavobacteriaceae</taxon>
        <taxon>Christiangramia</taxon>
    </lineage>
</organism>
<dbReference type="RefSeq" id="WP_134249417.1">
    <property type="nucleotide sequence ID" value="NZ_SNQI01000016.1"/>
</dbReference>
<dbReference type="EMBL" id="SNQI01000016">
    <property type="protein sequence ID" value="TEW71383.1"/>
    <property type="molecule type" value="Genomic_DNA"/>
</dbReference>
<keyword evidence="2" id="KW-1185">Reference proteome</keyword>
<sequence length="247" mass="25792">MSLGNFLGSVGGAIGGLFGDAIGGTITGATLGSGLGSIGSALGTGMGLVGSAKGLYDSFNNTSLKNQMKYDQFKSELDYQYWSRKMSNRHTLEVGDLRQAGLNPILSANSAGSVASAIPNGAIPETSSQQSAAGAAREANRINAMIGESTSAKNLADAQASIMNAETGRMVGIASVRRANAEAGLANTRSANELAYPNNQPSLFKYINSGKQLVEDLFDRNYGLPSNASPARRQRYEVFINGVGRRQ</sequence>
<evidence type="ECO:0000313" key="1">
    <source>
        <dbReference type="EMBL" id="TEW71383.1"/>
    </source>
</evidence>
<gene>
    <name evidence="1" type="ORF">E2488_15705</name>
</gene>
<reference evidence="1 2" key="1">
    <citation type="journal article" date="2011" name="J. Microbiol.">
        <title>Gramella jeungdoensis sp. nov., isolated from a solar saltern in Korea.</title>
        <authorList>
            <person name="Joung Y."/>
            <person name="Kim H."/>
            <person name="Jang T."/>
            <person name="Ahn T.S."/>
            <person name="Joh K."/>
        </authorList>
    </citation>
    <scope>NUCLEOTIDE SEQUENCE [LARGE SCALE GENOMIC DNA]</scope>
    <source>
        <strain evidence="1 2">KCTC 23123</strain>
    </source>
</reference>
<dbReference type="Proteomes" id="UP000298517">
    <property type="component" value="Unassembled WGS sequence"/>
</dbReference>
<evidence type="ECO:0000313" key="2">
    <source>
        <dbReference type="Proteomes" id="UP000298517"/>
    </source>
</evidence>
<protein>
    <submittedName>
        <fullName evidence="1">Uncharacterized protein</fullName>
    </submittedName>
</protein>
<accession>A0A4Y8APT4</accession>
<proteinExistence type="predicted"/>
<comment type="caution">
    <text evidence="1">The sequence shown here is derived from an EMBL/GenBank/DDBJ whole genome shotgun (WGS) entry which is preliminary data.</text>
</comment>
<name>A0A4Y8APT4_9FLAO</name>